<keyword evidence="1" id="KW-0472">Membrane</keyword>
<feature type="transmembrane region" description="Helical" evidence="1">
    <location>
        <begin position="20"/>
        <end position="40"/>
    </location>
</feature>
<evidence type="ECO:0000313" key="3">
    <source>
        <dbReference type="Proteomes" id="UP001597357"/>
    </source>
</evidence>
<organism evidence="2 3">
    <name type="scientific">Mesonia sediminis</name>
    <dbReference type="NCBI Taxonomy" id="1703946"/>
    <lineage>
        <taxon>Bacteria</taxon>
        <taxon>Pseudomonadati</taxon>
        <taxon>Bacteroidota</taxon>
        <taxon>Flavobacteriia</taxon>
        <taxon>Flavobacteriales</taxon>
        <taxon>Flavobacteriaceae</taxon>
        <taxon>Mesonia</taxon>
    </lineage>
</organism>
<comment type="caution">
    <text evidence="2">The sequence shown here is derived from an EMBL/GenBank/DDBJ whole genome shotgun (WGS) entry which is preliminary data.</text>
</comment>
<evidence type="ECO:0000256" key="1">
    <source>
        <dbReference type="SAM" id="Phobius"/>
    </source>
</evidence>
<protein>
    <submittedName>
        <fullName evidence="2">DUF2254 domain-containing protein</fullName>
    </submittedName>
</protein>
<feature type="transmembrane region" description="Helical" evidence="1">
    <location>
        <begin position="67"/>
        <end position="93"/>
    </location>
</feature>
<feature type="transmembrane region" description="Helical" evidence="1">
    <location>
        <begin position="144"/>
        <end position="165"/>
    </location>
</feature>
<proteinExistence type="predicted"/>
<dbReference type="Proteomes" id="UP001597357">
    <property type="component" value="Unassembled WGS sequence"/>
</dbReference>
<sequence>MRNLYNKLVAFFHRIEENIAFYPSIISFLGFNFAMLMLYLEKRGVSSFVINYVPELVINNADTAKTLLSFLTGGIISIMVFSFSMVMVLLNQASSNFSPRVLPGLISQRNHQYVLGLYVATILYNTFTLVGINPKEDSQYQLPGFSVLLGIIFTVICFAAFLYFIHSISQSIQVNRILENIYNDAKNRLNRLIEGEQKNHKSCFPSTDNWHKYYSTETGYLQTFALNNLKLLCLKNEIKIKILPLKGAFVLAGVPLFLVNKSIDDELKEKILENFNFARGEIVLDNYALGFKQITEIGVKAMSPGINDPGTALNTIDYLTELFALRMKKRDETIIYENDQALVFLTTVNFAELLYQVLASYRTYCNHDIACVQKLLIMLKYLLLQKIEEDGYKEDLLKEAKNIYQDAQEALTNDTDRNRIGELYQDIVNISKE</sequence>
<feature type="transmembrane region" description="Helical" evidence="1">
    <location>
        <begin position="113"/>
        <end position="132"/>
    </location>
</feature>
<dbReference type="EMBL" id="JBHULZ010000026">
    <property type="protein sequence ID" value="MFD2697564.1"/>
    <property type="molecule type" value="Genomic_DNA"/>
</dbReference>
<dbReference type="InterPro" id="IPR018723">
    <property type="entry name" value="DUF2254_membrane"/>
</dbReference>
<name>A0ABW5SE09_9FLAO</name>
<keyword evidence="1" id="KW-1133">Transmembrane helix</keyword>
<accession>A0ABW5SE09</accession>
<reference evidence="3" key="1">
    <citation type="journal article" date="2019" name="Int. J. Syst. Evol. Microbiol.">
        <title>The Global Catalogue of Microorganisms (GCM) 10K type strain sequencing project: providing services to taxonomists for standard genome sequencing and annotation.</title>
        <authorList>
            <consortium name="The Broad Institute Genomics Platform"/>
            <consortium name="The Broad Institute Genome Sequencing Center for Infectious Disease"/>
            <person name="Wu L."/>
            <person name="Ma J."/>
        </authorList>
    </citation>
    <scope>NUCLEOTIDE SEQUENCE [LARGE SCALE GENOMIC DNA]</scope>
    <source>
        <strain evidence="3">KCTC 42255</strain>
    </source>
</reference>
<dbReference type="RefSeq" id="WP_379045670.1">
    <property type="nucleotide sequence ID" value="NZ_JBHULZ010000026.1"/>
</dbReference>
<dbReference type="Pfam" id="PF10011">
    <property type="entry name" value="DUF2254"/>
    <property type="match status" value="1"/>
</dbReference>
<keyword evidence="1" id="KW-0812">Transmembrane</keyword>
<gene>
    <name evidence="2" type="ORF">ACFSQ0_06135</name>
</gene>
<keyword evidence="3" id="KW-1185">Reference proteome</keyword>
<evidence type="ECO:0000313" key="2">
    <source>
        <dbReference type="EMBL" id="MFD2697564.1"/>
    </source>
</evidence>